<evidence type="ECO:0000313" key="1">
    <source>
        <dbReference type="EMBL" id="KOX80818.1"/>
    </source>
</evidence>
<accession>A0A0N0BKM7</accession>
<evidence type="ECO:0000313" key="2">
    <source>
        <dbReference type="Proteomes" id="UP000053105"/>
    </source>
</evidence>
<keyword evidence="2" id="KW-1185">Reference proteome</keyword>
<proteinExistence type="predicted"/>
<dbReference type="Proteomes" id="UP000053105">
    <property type="component" value="Unassembled WGS sequence"/>
</dbReference>
<protein>
    <submittedName>
        <fullName evidence="1">Uncharacterized protein</fullName>
    </submittedName>
</protein>
<organism evidence="1 2">
    <name type="scientific">Melipona quadrifasciata</name>
    <dbReference type="NCBI Taxonomy" id="166423"/>
    <lineage>
        <taxon>Eukaryota</taxon>
        <taxon>Metazoa</taxon>
        <taxon>Ecdysozoa</taxon>
        <taxon>Arthropoda</taxon>
        <taxon>Hexapoda</taxon>
        <taxon>Insecta</taxon>
        <taxon>Pterygota</taxon>
        <taxon>Neoptera</taxon>
        <taxon>Endopterygota</taxon>
        <taxon>Hymenoptera</taxon>
        <taxon>Apocrita</taxon>
        <taxon>Aculeata</taxon>
        <taxon>Apoidea</taxon>
        <taxon>Anthophila</taxon>
        <taxon>Apidae</taxon>
        <taxon>Melipona</taxon>
    </lineage>
</organism>
<reference evidence="1 2" key="1">
    <citation type="submission" date="2015-07" db="EMBL/GenBank/DDBJ databases">
        <title>The genome of Melipona quadrifasciata.</title>
        <authorList>
            <person name="Pan H."/>
            <person name="Kapheim K."/>
        </authorList>
    </citation>
    <scope>NUCLEOTIDE SEQUENCE [LARGE SCALE GENOMIC DNA]</scope>
    <source>
        <strain evidence="1">0111107301</strain>
        <tissue evidence="1">Whole body</tissue>
    </source>
</reference>
<name>A0A0N0BKM7_9HYME</name>
<gene>
    <name evidence="1" type="ORF">WN51_03880</name>
</gene>
<sequence length="250" mass="29362">MNILVLDLTIERFEEMLVKHVDLQIGQSEILKFGSRESGRFECSNARKSNVRQLEDWRTWTKRRRKKKVRSKKEVEATINIKSSVVTVQLQQEKTTIHFQEYFQNYQQSQFGKRKKNKRETGHLHRGSLVIFLLANNISKITNKVNLVEKKKRKTGHLHIGSLVIFLLAENISKMTNKVNLAEKKKRKTGRLHFSVQALTSTTDIINKNLRLLVGIDRKCRECQQHYCSSVKHVNKDRNLRFLRLLNIQA</sequence>
<dbReference type="AlphaFoldDB" id="A0A0N0BKM7"/>
<dbReference type="EMBL" id="KQ435697">
    <property type="protein sequence ID" value="KOX80818.1"/>
    <property type="molecule type" value="Genomic_DNA"/>
</dbReference>